<dbReference type="Pfam" id="PF00059">
    <property type="entry name" value="Lectin_C"/>
    <property type="match status" value="1"/>
</dbReference>
<dbReference type="CDD" id="cd00037">
    <property type="entry name" value="CLECT"/>
    <property type="match status" value="1"/>
</dbReference>
<dbReference type="Gene3D" id="3.10.100.10">
    <property type="entry name" value="Mannose-Binding Protein A, subunit A"/>
    <property type="match status" value="1"/>
</dbReference>
<dbReference type="InterPro" id="IPR001304">
    <property type="entry name" value="C-type_lectin-like"/>
</dbReference>
<protein>
    <submittedName>
        <fullName evidence="1">Uncharacterized protein</fullName>
    </submittedName>
</protein>
<gene>
    <name evidence="1" type="ORF">CTOB1V02_LOCUS9490</name>
</gene>
<reference evidence="1" key="1">
    <citation type="submission" date="2020-11" db="EMBL/GenBank/DDBJ databases">
        <authorList>
            <person name="Tran Van P."/>
        </authorList>
    </citation>
    <scope>NUCLEOTIDE SEQUENCE</scope>
</reference>
<dbReference type="InterPro" id="IPR016186">
    <property type="entry name" value="C-type_lectin-like/link_sf"/>
</dbReference>
<evidence type="ECO:0000313" key="1">
    <source>
        <dbReference type="EMBL" id="CAD7231643.1"/>
    </source>
</evidence>
<dbReference type="InterPro" id="IPR016187">
    <property type="entry name" value="CTDL_fold"/>
</dbReference>
<sequence>MNRLLGARQIKRDVLRNLAQDQELEFLNLGSLGESYHFLGPFFQYGQRCWSDEQCHRFLPNTVCEDFQCVCREQYEWDAKTKACLGCYEDEVLNTELGFCYFAGTNQLTWDAAQEACEARNKNLVSIQSRAEEDFINDSTLVLMNLSGLMEHQWTTETGYPTKMMEQVEINCALGWILVKMANGETLHAVKRMSSPAKEVM</sequence>
<dbReference type="OrthoDB" id="6133475at2759"/>
<accession>A0A7R8WHB2</accession>
<dbReference type="EMBL" id="OB663732">
    <property type="protein sequence ID" value="CAD7231643.1"/>
    <property type="molecule type" value="Genomic_DNA"/>
</dbReference>
<name>A0A7R8WHB2_9CRUS</name>
<dbReference type="AlphaFoldDB" id="A0A7R8WHB2"/>
<dbReference type="SUPFAM" id="SSF56436">
    <property type="entry name" value="C-type lectin-like"/>
    <property type="match status" value="1"/>
</dbReference>
<proteinExistence type="predicted"/>
<organism evidence="1">
    <name type="scientific">Cyprideis torosa</name>
    <dbReference type="NCBI Taxonomy" id="163714"/>
    <lineage>
        <taxon>Eukaryota</taxon>
        <taxon>Metazoa</taxon>
        <taxon>Ecdysozoa</taxon>
        <taxon>Arthropoda</taxon>
        <taxon>Crustacea</taxon>
        <taxon>Oligostraca</taxon>
        <taxon>Ostracoda</taxon>
        <taxon>Podocopa</taxon>
        <taxon>Podocopida</taxon>
        <taxon>Cytherocopina</taxon>
        <taxon>Cytheroidea</taxon>
        <taxon>Cytherideidae</taxon>
        <taxon>Cyprideis</taxon>
    </lineage>
</organism>